<keyword evidence="1" id="KW-0812">Transmembrane</keyword>
<sequence length="233" mass="26860">MKIRRGIIYFIGFFFLGIVAWTKKYIVPMATTDEVLSTLVLGAQDLFAIDFRLIRSVFVYGLIIPILLTLIFLKIERKIRSTGNRRLLTLTRFFPLLLIAFGLFALTKQFNLKEGLSYYYYMPQSGKDNFALLYHDPAKVKFKAAKPQSLIWIYVESLETTYSNEKIFGRDLLARLNALKIGQISFSQFEQVTGTEWTIAGLVASQCGIPLKLVSMFDTNRRFELIKHFLPRA</sequence>
<comment type="caution">
    <text evidence="2">The sequence shown here is derived from an EMBL/GenBank/DDBJ whole genome shotgun (WGS) entry which is preliminary data.</text>
</comment>
<dbReference type="InterPro" id="IPR050448">
    <property type="entry name" value="OpgB/LTA_synthase_biosynth"/>
</dbReference>
<feature type="transmembrane region" description="Helical" evidence="1">
    <location>
        <begin position="87"/>
        <end position="106"/>
    </location>
</feature>
<evidence type="ECO:0000313" key="2">
    <source>
        <dbReference type="EMBL" id="MCL9685630.1"/>
    </source>
</evidence>
<keyword evidence="1" id="KW-0472">Membrane</keyword>
<keyword evidence="1" id="KW-1133">Transmembrane helix</keyword>
<gene>
    <name evidence="2" type="ORF">LOX96_16135</name>
</gene>
<accession>A0A9X2D2T9</accession>
<keyword evidence="3" id="KW-1185">Reference proteome</keyword>
<feature type="transmembrane region" description="Helical" evidence="1">
    <location>
        <begin position="57"/>
        <end position="75"/>
    </location>
</feature>
<evidence type="ECO:0000256" key="1">
    <source>
        <dbReference type="SAM" id="Phobius"/>
    </source>
</evidence>
<feature type="transmembrane region" description="Helical" evidence="1">
    <location>
        <begin position="7"/>
        <end position="26"/>
    </location>
</feature>
<proteinExistence type="predicted"/>
<evidence type="ECO:0000313" key="3">
    <source>
        <dbReference type="Proteomes" id="UP001139721"/>
    </source>
</evidence>
<dbReference type="EMBL" id="JAJKBJ010000032">
    <property type="protein sequence ID" value="MCL9685630.1"/>
    <property type="molecule type" value="Genomic_DNA"/>
</dbReference>
<name>A0A9X2D2T9_9GAMM</name>
<protein>
    <submittedName>
        <fullName evidence="2">Uncharacterized protein</fullName>
    </submittedName>
</protein>
<organism evidence="2 3">
    <name type="scientific">Legionella maioricensis</name>
    <dbReference type="NCBI Taxonomy" id="2896528"/>
    <lineage>
        <taxon>Bacteria</taxon>
        <taxon>Pseudomonadati</taxon>
        <taxon>Pseudomonadota</taxon>
        <taxon>Gammaproteobacteria</taxon>
        <taxon>Legionellales</taxon>
        <taxon>Legionellaceae</taxon>
        <taxon>Legionella</taxon>
    </lineage>
</organism>
<dbReference type="RefSeq" id="WP_250424508.1">
    <property type="nucleotide sequence ID" value="NZ_JAJKBJ010000032.1"/>
</dbReference>
<dbReference type="PANTHER" id="PTHR47371:SF3">
    <property type="entry name" value="PHOSPHOGLYCEROL TRANSFERASE I"/>
    <property type="match status" value="1"/>
</dbReference>
<dbReference type="AlphaFoldDB" id="A0A9X2D2T9"/>
<reference evidence="2" key="1">
    <citation type="submission" date="2021-11" db="EMBL/GenBank/DDBJ databases">
        <title>Legionella maioricencis sp. nov., a new species isolated from hot water samples in Mallorca.</title>
        <authorList>
            <person name="Crespi S."/>
            <person name="Drasar V."/>
            <person name="Salva-Serra F."/>
            <person name="Jaen-Luchoro D."/>
            <person name="Pineiro-Iglesias B."/>
            <person name="Aliaga F."/>
            <person name="Fernandez-Juarez V."/>
            <person name="Coll G."/>
            <person name="Moore E.R.B."/>
            <person name="Bennasar-Figueras A."/>
        </authorList>
    </citation>
    <scope>NUCLEOTIDE SEQUENCE</scope>
    <source>
        <strain evidence="2">HCPI-6</strain>
    </source>
</reference>
<dbReference type="Proteomes" id="UP001139721">
    <property type="component" value="Unassembled WGS sequence"/>
</dbReference>
<dbReference type="PANTHER" id="PTHR47371">
    <property type="entry name" value="LIPOTEICHOIC ACID SYNTHASE"/>
    <property type="match status" value="1"/>
</dbReference>